<keyword evidence="1" id="KW-0175">Coiled coil</keyword>
<evidence type="ECO:0000313" key="3">
    <source>
        <dbReference type="EMBL" id="MPL60297.1"/>
    </source>
</evidence>
<feature type="compositionally biased region" description="Low complexity" evidence="2">
    <location>
        <begin position="137"/>
        <end position="152"/>
    </location>
</feature>
<dbReference type="AlphaFoldDB" id="A0A644T1E6"/>
<organism evidence="3">
    <name type="scientific">bioreactor metagenome</name>
    <dbReference type="NCBI Taxonomy" id="1076179"/>
    <lineage>
        <taxon>unclassified sequences</taxon>
        <taxon>metagenomes</taxon>
        <taxon>ecological metagenomes</taxon>
    </lineage>
</organism>
<feature type="region of interest" description="Disordered" evidence="2">
    <location>
        <begin position="137"/>
        <end position="164"/>
    </location>
</feature>
<feature type="compositionally biased region" description="Basic and acidic residues" evidence="2">
    <location>
        <begin position="13"/>
        <end position="39"/>
    </location>
</feature>
<feature type="compositionally biased region" description="Polar residues" evidence="2">
    <location>
        <begin position="154"/>
        <end position="163"/>
    </location>
</feature>
<gene>
    <name evidence="3" type="ORF">SDC9_05855</name>
</gene>
<proteinExistence type="predicted"/>
<protein>
    <submittedName>
        <fullName evidence="3">Uncharacterized protein</fullName>
    </submittedName>
</protein>
<feature type="compositionally biased region" description="Low complexity" evidence="2">
    <location>
        <begin position="82"/>
        <end position="111"/>
    </location>
</feature>
<reference evidence="3" key="1">
    <citation type="submission" date="2019-08" db="EMBL/GenBank/DDBJ databases">
        <authorList>
            <person name="Kucharzyk K."/>
            <person name="Murdoch R.W."/>
            <person name="Higgins S."/>
            <person name="Loffler F."/>
        </authorList>
    </citation>
    <scope>NUCLEOTIDE SEQUENCE</scope>
</reference>
<feature type="compositionally biased region" description="Basic residues" evidence="2">
    <location>
        <begin position="1"/>
        <end position="12"/>
    </location>
</feature>
<evidence type="ECO:0000256" key="1">
    <source>
        <dbReference type="SAM" id="Coils"/>
    </source>
</evidence>
<comment type="caution">
    <text evidence="3">The sequence shown here is derived from an EMBL/GenBank/DDBJ whole genome shotgun (WGS) entry which is preliminary data.</text>
</comment>
<feature type="coiled-coil region" evidence="1">
    <location>
        <begin position="175"/>
        <end position="202"/>
    </location>
</feature>
<sequence length="218" mass="23948">MGVRHVSRRAIRRQVDLKSSEKDNNRASKDNEEYSRDNNCDSSIVADLAKGFAQANMVNVSADNEAILGLLQKVNSQLEKLQSGQGNQSESGQQQQSQQQPQQQSRQAQSGNNTKLENEEQAKQELQNLFSKVLLNSSDSSQNSQTSSNEANSKAKSQTNLDSSMAIKTASQVLAKAQYELANELESSLQKLKQVISESEKIANQVSDLLGEGSNKKM</sequence>
<dbReference type="EMBL" id="VSSQ01000012">
    <property type="protein sequence ID" value="MPL60297.1"/>
    <property type="molecule type" value="Genomic_DNA"/>
</dbReference>
<evidence type="ECO:0000256" key="2">
    <source>
        <dbReference type="SAM" id="MobiDB-lite"/>
    </source>
</evidence>
<feature type="region of interest" description="Disordered" evidence="2">
    <location>
        <begin position="80"/>
        <end position="121"/>
    </location>
</feature>
<feature type="region of interest" description="Disordered" evidence="2">
    <location>
        <begin position="1"/>
        <end position="39"/>
    </location>
</feature>
<name>A0A644T1E6_9ZZZZ</name>
<accession>A0A644T1E6</accession>